<evidence type="ECO:0000313" key="6">
    <source>
        <dbReference type="EMBL" id="MFD2919457.1"/>
    </source>
</evidence>
<dbReference type="InterPro" id="IPR023214">
    <property type="entry name" value="HAD_sf"/>
</dbReference>
<keyword evidence="3" id="KW-0479">Metal-binding</keyword>
<comment type="cofactor">
    <cofactor evidence="1">
        <name>Mg(2+)</name>
        <dbReference type="ChEBI" id="CHEBI:18420"/>
    </cofactor>
</comment>
<dbReference type="InterPro" id="IPR036412">
    <property type="entry name" value="HAD-like_sf"/>
</dbReference>
<evidence type="ECO:0000256" key="1">
    <source>
        <dbReference type="ARBA" id="ARBA00001946"/>
    </source>
</evidence>
<keyword evidence="5" id="KW-0119">Carbohydrate metabolism</keyword>
<dbReference type="InterPro" id="IPR051600">
    <property type="entry name" value="Beta-PGM-like"/>
</dbReference>
<keyword evidence="7" id="KW-1185">Reference proteome</keyword>
<dbReference type="EMBL" id="JBHUOZ010000001">
    <property type="protein sequence ID" value="MFD2919457.1"/>
    <property type="molecule type" value="Genomic_DNA"/>
</dbReference>
<dbReference type="Gene3D" id="3.40.50.1000">
    <property type="entry name" value="HAD superfamily/HAD-like"/>
    <property type="match status" value="1"/>
</dbReference>
<sequence>MSRYQAFIFDLNGTIIHDMPYHVKVWQDIVNELGAGLSLEETQAQCYGKNQDLLERVFPGRFNDEEKDRIGMQKEERYQQWYRPDMKLINGLDSFLQKAAAAHIPMAIGSAAIMFNINFILDGTHTHAYFKSIVSADDVVNSKPDPETFLKNARELGIAPEKCLVFEDAPKGIEAAQRAGMDAVCITTMHPAADFAAYDNIVAFIDDYTSPALNRFSK</sequence>
<dbReference type="PANTHER" id="PTHR46193:SF18">
    <property type="entry name" value="HEXITOL PHOSPHATASE B"/>
    <property type="match status" value="1"/>
</dbReference>
<evidence type="ECO:0000256" key="4">
    <source>
        <dbReference type="ARBA" id="ARBA00022842"/>
    </source>
</evidence>
<dbReference type="GO" id="GO:0016787">
    <property type="term" value="F:hydrolase activity"/>
    <property type="evidence" value="ECO:0007669"/>
    <property type="project" value="UniProtKB-KW"/>
</dbReference>
<proteinExistence type="inferred from homology"/>
<dbReference type="Proteomes" id="UP001597511">
    <property type="component" value="Unassembled WGS sequence"/>
</dbReference>
<keyword evidence="6" id="KW-0378">Hydrolase</keyword>
<name>A0ABW6A5S6_9BACT</name>
<dbReference type="PANTHER" id="PTHR46193">
    <property type="entry name" value="6-PHOSPHOGLUCONATE PHOSPHATASE"/>
    <property type="match status" value="1"/>
</dbReference>
<dbReference type="SUPFAM" id="SSF56784">
    <property type="entry name" value="HAD-like"/>
    <property type="match status" value="1"/>
</dbReference>
<protein>
    <submittedName>
        <fullName evidence="6">HAD family hydrolase</fullName>
    </submittedName>
</protein>
<dbReference type="SFLD" id="SFLDS00003">
    <property type="entry name" value="Haloacid_Dehalogenase"/>
    <property type="match status" value="1"/>
</dbReference>
<evidence type="ECO:0000313" key="7">
    <source>
        <dbReference type="Proteomes" id="UP001597511"/>
    </source>
</evidence>
<dbReference type="RefSeq" id="WP_386096662.1">
    <property type="nucleotide sequence ID" value="NZ_JBHUOZ010000001.1"/>
</dbReference>
<evidence type="ECO:0000256" key="5">
    <source>
        <dbReference type="ARBA" id="ARBA00023277"/>
    </source>
</evidence>
<dbReference type="SFLD" id="SFLDG01129">
    <property type="entry name" value="C1.5:_HAD__Beta-PGM__Phosphata"/>
    <property type="match status" value="1"/>
</dbReference>
<gene>
    <name evidence="6" type="ORF">ACFS6H_07065</name>
</gene>
<keyword evidence="4" id="KW-0460">Magnesium</keyword>
<accession>A0ABW6A5S6</accession>
<organism evidence="6 7">
    <name type="scientific">Terrimonas rubra</name>
    <dbReference type="NCBI Taxonomy" id="1035890"/>
    <lineage>
        <taxon>Bacteria</taxon>
        <taxon>Pseudomonadati</taxon>
        <taxon>Bacteroidota</taxon>
        <taxon>Chitinophagia</taxon>
        <taxon>Chitinophagales</taxon>
        <taxon>Chitinophagaceae</taxon>
        <taxon>Terrimonas</taxon>
    </lineage>
</organism>
<comment type="similarity">
    <text evidence="2">Belongs to the HAD-like hydrolase superfamily. CbbY/CbbZ/Gph/YieH family.</text>
</comment>
<dbReference type="InterPro" id="IPR041492">
    <property type="entry name" value="HAD_2"/>
</dbReference>
<dbReference type="NCBIfam" id="TIGR01509">
    <property type="entry name" value="HAD-SF-IA-v3"/>
    <property type="match status" value="1"/>
</dbReference>
<comment type="caution">
    <text evidence="6">The sequence shown here is derived from an EMBL/GenBank/DDBJ whole genome shotgun (WGS) entry which is preliminary data.</text>
</comment>
<evidence type="ECO:0000256" key="3">
    <source>
        <dbReference type="ARBA" id="ARBA00022723"/>
    </source>
</evidence>
<reference evidence="7" key="1">
    <citation type="journal article" date="2019" name="Int. J. Syst. Evol. Microbiol.">
        <title>The Global Catalogue of Microorganisms (GCM) 10K type strain sequencing project: providing services to taxonomists for standard genome sequencing and annotation.</title>
        <authorList>
            <consortium name="The Broad Institute Genomics Platform"/>
            <consortium name="The Broad Institute Genome Sequencing Center for Infectious Disease"/>
            <person name="Wu L."/>
            <person name="Ma J."/>
        </authorList>
    </citation>
    <scope>NUCLEOTIDE SEQUENCE [LARGE SCALE GENOMIC DNA]</scope>
    <source>
        <strain evidence="7">KCTC 23299</strain>
    </source>
</reference>
<dbReference type="InterPro" id="IPR023198">
    <property type="entry name" value="PGP-like_dom2"/>
</dbReference>
<evidence type="ECO:0000256" key="2">
    <source>
        <dbReference type="ARBA" id="ARBA00006171"/>
    </source>
</evidence>
<dbReference type="Gene3D" id="1.10.150.240">
    <property type="entry name" value="Putative phosphatase, domain 2"/>
    <property type="match status" value="1"/>
</dbReference>
<dbReference type="CDD" id="cd07505">
    <property type="entry name" value="HAD_BPGM-like"/>
    <property type="match status" value="1"/>
</dbReference>
<dbReference type="InterPro" id="IPR006439">
    <property type="entry name" value="HAD-SF_hydro_IA"/>
</dbReference>
<dbReference type="Pfam" id="PF13419">
    <property type="entry name" value="HAD_2"/>
    <property type="match status" value="1"/>
</dbReference>